<dbReference type="GO" id="GO:0004674">
    <property type="term" value="F:protein serine/threonine kinase activity"/>
    <property type="evidence" value="ECO:0007669"/>
    <property type="project" value="UniProtKB-KW"/>
</dbReference>
<evidence type="ECO:0000256" key="3">
    <source>
        <dbReference type="ARBA" id="ARBA00022527"/>
    </source>
</evidence>
<evidence type="ECO:0000256" key="9">
    <source>
        <dbReference type="ARBA" id="ARBA00022840"/>
    </source>
</evidence>
<keyword evidence="4 12" id="KW-0853">WD repeat</keyword>
<keyword evidence="3" id="KW-0723">Serine/threonine-protein kinase</keyword>
<name>A1CU03_ASPCL</name>
<keyword evidence="5" id="KW-0808">Transferase</keyword>
<dbReference type="InterPro" id="IPR011009">
    <property type="entry name" value="Kinase-like_dom_sf"/>
</dbReference>
<keyword evidence="16" id="KW-1185">Reference proteome</keyword>
<keyword evidence="7" id="KW-0547">Nucleotide-binding</keyword>
<gene>
    <name evidence="15" type="ORF">ACLA_084850</name>
</gene>
<dbReference type="InterPro" id="IPR045162">
    <property type="entry name" value="Vps15-like"/>
</dbReference>
<dbReference type="InterPro" id="IPR055231">
    <property type="entry name" value="2AA_helical"/>
</dbReference>
<feature type="repeat" description="WD" evidence="12">
    <location>
        <begin position="1138"/>
        <end position="1179"/>
    </location>
</feature>
<dbReference type="InterPro" id="IPR036322">
    <property type="entry name" value="WD40_repeat_dom_sf"/>
</dbReference>
<feature type="region of interest" description="Disordered" evidence="13">
    <location>
        <begin position="1390"/>
        <end position="1413"/>
    </location>
</feature>
<evidence type="ECO:0000313" key="16">
    <source>
        <dbReference type="Proteomes" id="UP000006701"/>
    </source>
</evidence>
<dbReference type="GO" id="GO:0071561">
    <property type="term" value="C:nucleus-vacuole junction"/>
    <property type="evidence" value="ECO:0007669"/>
    <property type="project" value="TreeGrafter"/>
</dbReference>
<dbReference type="InterPro" id="IPR016024">
    <property type="entry name" value="ARM-type_fold"/>
</dbReference>
<feature type="compositionally biased region" description="Low complexity" evidence="13">
    <location>
        <begin position="986"/>
        <end position="997"/>
    </location>
</feature>
<dbReference type="InterPro" id="IPR000719">
    <property type="entry name" value="Prot_kinase_dom"/>
</dbReference>
<keyword evidence="8 15" id="KW-0418">Kinase</keyword>
<sequence length="1610" mass="178768">MGQGYSLTTLSTGSAGIDVPELSDLVYEKSMGGGRFTKSIRARQQNGLVLVKVIMKPYPSMKLEPYVKAIVRERKLLADVPNALSHQRILETGTAGYLVRQYIHSSLYDRMSTRPFPEDIEKKWIAFQLLCALRDCHSLDVFHGDIKTENVLVTSWNWLYLTDFSSSFKPTFLPEDNPADFSFYFDTSGRRTCYLAPERFLEAGEEPGNRRVNWAMDIFSAGCVIAELFLEAPIFTLSQMYKYRKGEYSPEHSQLVKIEDPQIREMILHMIQLEPESRYSAEEYLNFWKNKAFPEYFYSFLHQYMSLMTDPMSGRAQAGAELANESDDRIERVYYDFDKISYFLSASSKPVRDGSSRSTSRLTGNAFPIQLDLPNYGPQAAKSQMQADDGVLIFLTLVVSCLRNTARASARVKACDILLAFAERLSDEAKLDRVLPYIMILLNDKTDTVKVAAIRALAQLLEMVQVVSPVNAYLFPEYIFPRFQPFISTSSSNPSPMVRAAYASCIASLAQSSLRFLDMIQALRSDTRLQALIPAGSEPRWTEDVTFHNLYDVARVDLLEYFENHTKALFTDTDASVRRAFLSSVPSLCVFFGNLKTNEVILSHLNTYLNDRDWILKCAFFESVVGVASYVGSTSLEQYILPLMVQSLTEPEEFVVERVLRSLAAMAELGLFQRSTTWEILQIVVRFLIHPNMWIREAAVCFINNCSKLLSIADKYSILSPLVRPFLRVTIVEFSEEKLLDALKKPLSRSVYELAFVWASKSEKGLFWKSTARDEVFSLGATDRSLPRGPKNSSLSLNVQPKNEEDERWLSRLRNIGLGPDEDTKLLALRGYIWGVSLRQAKDLDDAQSSLSEVIALTQYDVTPQTVFFDKNQNIKPHGVSVPKPKDAATGEGKPHTIADALLDASTTIDGASQSRRKHLRVGSHPYSAISTPRQQARDNSRAAQSPAQSPVILSPTVAPGSRSLSPPSSDAERRNGKGRHRSGQDSPSTSTDPESPGVKGNHLASGVQRKPSAISLLNRKDSSKAYAETSMSSANAFGKVDVPSQRQEPQSSALTLAHERQGGNVERQQYHASHSYAGNDPVVLRLLDSVFAENYPTDLFDLGPFVKEEDARRPIKKANGHDANRVWKPEGSLVALFGEHSGPVNRVVVAPDHAFFITASDDGSVKIWDTTRLEKNLTPRSRQTYRHSAEAKVKTLAFVENTHTFISGATDGSLHVVKVDYHNVNDTVRYGKLQRVREYQLPAADDGSVEYATWIEHFRSDAQSTLLIATNTCRILALDMKTMLPVYSLQNPVHHGTPTTLCCDRRHNWLLVGTTHGVLDLWDLRFRVRLKAWGLPGSGAIHRLQVHPTKGRGRWVCASSSGSHGNEITVWDIEKVRCREVYQADSPGASAVLPNGGHGGSPADHTPAKKTYPSSRDYEAWLVESDRPEGMLSRFGTEGPLSGAIESSGPSPSSAPAGICAFAVGYDSPEDGKDNSTRCGFIVSAGCDRKIRFWDLARPELSAIVSGMEAVSEGGVAGKPRYELSQPGPNLMVTTEHIPSPPAASSTGGKGSSSKKGGGGRLPRSTVISLQQQQLLKNHLDFIQDVAVLRVPYGMIVSVDRAGMVYVFR</sequence>
<dbReference type="SUPFAM" id="SSF50978">
    <property type="entry name" value="WD40 repeat-like"/>
    <property type="match status" value="1"/>
</dbReference>
<dbReference type="GO" id="GO:0034272">
    <property type="term" value="C:phosphatidylinositol 3-kinase complex, class III, type II"/>
    <property type="evidence" value="ECO:0007669"/>
    <property type="project" value="TreeGrafter"/>
</dbReference>
<reference evidence="15 16" key="1">
    <citation type="journal article" date="2008" name="PLoS Genet.">
        <title>Genomic islands in the pathogenic filamentous fungus Aspergillus fumigatus.</title>
        <authorList>
            <person name="Fedorova N.D."/>
            <person name="Khaldi N."/>
            <person name="Joardar V.S."/>
            <person name="Maiti R."/>
            <person name="Amedeo P."/>
            <person name="Anderson M.J."/>
            <person name="Crabtree J."/>
            <person name="Silva J.C."/>
            <person name="Badger J.H."/>
            <person name="Albarraq A."/>
            <person name="Angiuoli S."/>
            <person name="Bussey H."/>
            <person name="Bowyer P."/>
            <person name="Cotty P.J."/>
            <person name="Dyer P.S."/>
            <person name="Egan A."/>
            <person name="Galens K."/>
            <person name="Fraser-Liggett C.M."/>
            <person name="Haas B.J."/>
            <person name="Inman J.M."/>
            <person name="Kent R."/>
            <person name="Lemieux S."/>
            <person name="Malavazi I."/>
            <person name="Orvis J."/>
            <person name="Roemer T."/>
            <person name="Ronning C.M."/>
            <person name="Sundaram J.P."/>
            <person name="Sutton G."/>
            <person name="Turner G."/>
            <person name="Venter J.C."/>
            <person name="White O.R."/>
            <person name="Whitty B.R."/>
            <person name="Youngman P."/>
            <person name="Wolfe K.H."/>
            <person name="Goldman G.H."/>
            <person name="Wortman J.R."/>
            <person name="Jiang B."/>
            <person name="Denning D.W."/>
            <person name="Nierman W.C."/>
        </authorList>
    </citation>
    <scope>NUCLEOTIDE SEQUENCE [LARGE SCALE GENOMIC DNA]</scope>
    <source>
        <strain evidence="16">ATCC 1007 / CBS 513.65 / DSM 816 / NCTC 3887 / NRRL 1</strain>
    </source>
</reference>
<dbReference type="InterPro" id="IPR008271">
    <property type="entry name" value="Ser/Thr_kinase_AS"/>
</dbReference>
<comment type="subcellular location">
    <subcellularLocation>
        <location evidence="1">Nucleus</location>
    </subcellularLocation>
</comment>
<dbReference type="SMART" id="SM00320">
    <property type="entry name" value="WD40"/>
    <property type="match status" value="6"/>
</dbReference>
<dbReference type="HOGENOM" id="CLU_001696_0_1_1"/>
<dbReference type="FunFam" id="1.10.510.10:FF:000497">
    <property type="entry name" value="Phosphoinositide 3-kinase regulatory subunit"/>
    <property type="match status" value="1"/>
</dbReference>
<dbReference type="eggNOG" id="KOG1240">
    <property type="taxonomic scope" value="Eukaryota"/>
</dbReference>
<dbReference type="GeneID" id="4700550"/>
<accession>A1CU03</accession>
<dbReference type="FunFam" id="2.130.10.10:FF:000652">
    <property type="entry name" value="Related to VPS15-ser/thr protein kinase"/>
    <property type="match status" value="1"/>
</dbReference>
<dbReference type="PROSITE" id="PS50294">
    <property type="entry name" value="WD_REPEATS_REGION"/>
    <property type="match status" value="1"/>
</dbReference>
<evidence type="ECO:0000256" key="1">
    <source>
        <dbReference type="ARBA" id="ARBA00004123"/>
    </source>
</evidence>
<dbReference type="GO" id="GO:0016236">
    <property type="term" value="P:macroautophagy"/>
    <property type="evidence" value="ECO:0007669"/>
    <property type="project" value="InterPro"/>
</dbReference>
<dbReference type="InterPro" id="IPR015943">
    <property type="entry name" value="WD40/YVTN_repeat-like_dom_sf"/>
</dbReference>
<evidence type="ECO:0000256" key="6">
    <source>
        <dbReference type="ARBA" id="ARBA00022737"/>
    </source>
</evidence>
<evidence type="ECO:0000256" key="13">
    <source>
        <dbReference type="SAM" id="MobiDB-lite"/>
    </source>
</evidence>
<dbReference type="InterPro" id="IPR021133">
    <property type="entry name" value="HEAT_type_2"/>
</dbReference>
<feature type="compositionally biased region" description="Basic and acidic residues" evidence="13">
    <location>
        <begin position="884"/>
        <end position="894"/>
    </location>
</feature>
<dbReference type="OMA" id="ATNTCRI"/>
<keyword evidence="9" id="KW-0067">ATP-binding</keyword>
<dbReference type="SUPFAM" id="SSF56112">
    <property type="entry name" value="Protein kinase-like (PK-like)"/>
    <property type="match status" value="1"/>
</dbReference>
<dbReference type="GO" id="GO:0034271">
    <property type="term" value="C:phosphatidylinositol 3-kinase complex, class III, type I"/>
    <property type="evidence" value="ECO:0007669"/>
    <property type="project" value="TreeGrafter"/>
</dbReference>
<dbReference type="Proteomes" id="UP000006701">
    <property type="component" value="Unassembled WGS sequence"/>
</dbReference>
<evidence type="ECO:0000256" key="10">
    <source>
        <dbReference type="ARBA" id="ARBA00023242"/>
    </source>
</evidence>
<dbReference type="FunFam" id="1.25.10.10:FF:000342">
    <property type="entry name" value="Serine/threonine-protein kinase VPS15"/>
    <property type="match status" value="1"/>
</dbReference>
<evidence type="ECO:0000256" key="8">
    <source>
        <dbReference type="ARBA" id="ARBA00022777"/>
    </source>
</evidence>
<dbReference type="InterPro" id="IPR011989">
    <property type="entry name" value="ARM-like"/>
</dbReference>
<evidence type="ECO:0000256" key="11">
    <source>
        <dbReference type="PROSITE-ProRule" id="PRU00103"/>
    </source>
</evidence>
<dbReference type="OrthoDB" id="242910at2759"/>
<keyword evidence="6" id="KW-0677">Repeat</keyword>
<dbReference type="PROSITE" id="PS50077">
    <property type="entry name" value="HEAT_REPEAT"/>
    <property type="match status" value="1"/>
</dbReference>
<dbReference type="CDD" id="cd13980">
    <property type="entry name" value="STKc_Vps15"/>
    <property type="match status" value="1"/>
</dbReference>
<organism evidence="15 16">
    <name type="scientific">Aspergillus clavatus (strain ATCC 1007 / CBS 513.65 / DSM 816 / NCTC 3887 / NRRL 1 / QM 1276 / 107)</name>
    <dbReference type="NCBI Taxonomy" id="344612"/>
    <lineage>
        <taxon>Eukaryota</taxon>
        <taxon>Fungi</taxon>
        <taxon>Dikarya</taxon>
        <taxon>Ascomycota</taxon>
        <taxon>Pezizomycotina</taxon>
        <taxon>Eurotiomycetes</taxon>
        <taxon>Eurotiomycetidae</taxon>
        <taxon>Eurotiales</taxon>
        <taxon>Aspergillaceae</taxon>
        <taxon>Aspergillus</taxon>
        <taxon>Aspergillus subgen. Fumigati</taxon>
    </lineage>
</organism>
<dbReference type="PROSITE" id="PS50011">
    <property type="entry name" value="PROTEIN_KINASE_DOM"/>
    <property type="match status" value="1"/>
</dbReference>
<dbReference type="InterPro" id="IPR001680">
    <property type="entry name" value="WD40_rpt"/>
</dbReference>
<dbReference type="EC" id="2.7.11.1" evidence="2"/>
<dbReference type="PANTHER" id="PTHR17583">
    <property type="entry name" value="PHOSPHOINOSITIDE 3-KINASE REGULATORY SUBUNIT 4"/>
    <property type="match status" value="1"/>
</dbReference>
<dbReference type="EMBL" id="DS027060">
    <property type="protein sequence ID" value="EAW06790.1"/>
    <property type="molecule type" value="Genomic_DNA"/>
</dbReference>
<dbReference type="Pfam" id="PF22956">
    <property type="entry name" value="VPS15-like_hel"/>
    <property type="match status" value="1"/>
</dbReference>
<proteinExistence type="predicted"/>
<feature type="repeat" description="HEAT" evidence="11">
    <location>
        <begin position="434"/>
        <end position="465"/>
    </location>
</feature>
<dbReference type="Gene3D" id="1.25.10.10">
    <property type="entry name" value="Leucine-rich Repeat Variant"/>
    <property type="match status" value="2"/>
</dbReference>
<dbReference type="SMART" id="SM00220">
    <property type="entry name" value="S_TKc"/>
    <property type="match status" value="1"/>
</dbReference>
<evidence type="ECO:0000259" key="14">
    <source>
        <dbReference type="PROSITE" id="PS50011"/>
    </source>
</evidence>
<dbReference type="VEuPathDB" id="FungiDB:ACLA_084850"/>
<dbReference type="GO" id="GO:0005524">
    <property type="term" value="F:ATP binding"/>
    <property type="evidence" value="ECO:0007669"/>
    <property type="project" value="UniProtKB-KW"/>
</dbReference>
<dbReference type="GO" id="GO:0045324">
    <property type="term" value="P:late endosome to vacuole transport"/>
    <property type="evidence" value="ECO:0007669"/>
    <property type="project" value="InterPro"/>
</dbReference>
<dbReference type="PANTHER" id="PTHR17583:SF0">
    <property type="entry name" value="PHOSPHOINOSITIDE 3-KINASE REGULATORY SUBUNIT 4"/>
    <property type="match status" value="1"/>
</dbReference>
<protein>
    <recommendedName>
        <fullName evidence="2">non-specific serine/threonine protein kinase</fullName>
        <ecNumber evidence="2">2.7.11.1</ecNumber>
    </recommendedName>
</protein>
<dbReference type="RefSeq" id="XP_001268216.1">
    <property type="nucleotide sequence ID" value="XM_001268215.1"/>
</dbReference>
<feature type="region of interest" description="Disordered" evidence="13">
    <location>
        <begin position="910"/>
        <end position="1014"/>
    </location>
</feature>
<dbReference type="Pfam" id="PF00400">
    <property type="entry name" value="WD40"/>
    <property type="match status" value="1"/>
</dbReference>
<feature type="compositionally biased region" description="Gly residues" evidence="13">
    <location>
        <begin position="1549"/>
        <end position="1562"/>
    </location>
</feature>
<evidence type="ECO:0000256" key="5">
    <source>
        <dbReference type="ARBA" id="ARBA00022679"/>
    </source>
</evidence>
<feature type="region of interest" description="Disordered" evidence="13">
    <location>
        <begin position="1533"/>
        <end position="1564"/>
    </location>
</feature>
<dbReference type="STRING" id="344612.A1CU03"/>
<dbReference type="GO" id="GO:0005634">
    <property type="term" value="C:nucleus"/>
    <property type="evidence" value="ECO:0007669"/>
    <property type="project" value="UniProtKB-SubCell"/>
</dbReference>
<dbReference type="Pfam" id="PF00069">
    <property type="entry name" value="Pkinase"/>
    <property type="match status" value="1"/>
</dbReference>
<dbReference type="Gene3D" id="2.130.10.10">
    <property type="entry name" value="YVTN repeat-like/Quinoprotein amine dehydrogenase"/>
    <property type="match status" value="2"/>
</dbReference>
<feature type="domain" description="Protein kinase" evidence="14">
    <location>
        <begin position="25"/>
        <end position="305"/>
    </location>
</feature>
<evidence type="ECO:0000313" key="15">
    <source>
        <dbReference type="EMBL" id="EAW06790.1"/>
    </source>
</evidence>
<dbReference type="GO" id="GO:0005770">
    <property type="term" value="C:late endosome"/>
    <property type="evidence" value="ECO:0007669"/>
    <property type="project" value="TreeGrafter"/>
</dbReference>
<evidence type="ECO:0000256" key="12">
    <source>
        <dbReference type="PROSITE-ProRule" id="PRU00221"/>
    </source>
</evidence>
<keyword evidence="10" id="KW-0539">Nucleus</keyword>
<dbReference type="PROSITE" id="PS00108">
    <property type="entry name" value="PROTEIN_KINASE_ST"/>
    <property type="match status" value="1"/>
</dbReference>
<evidence type="ECO:0000256" key="2">
    <source>
        <dbReference type="ARBA" id="ARBA00012513"/>
    </source>
</evidence>
<dbReference type="KEGG" id="act:ACLA_084850"/>
<dbReference type="Gene3D" id="1.10.510.10">
    <property type="entry name" value="Transferase(Phosphotransferase) domain 1"/>
    <property type="match status" value="1"/>
</dbReference>
<feature type="region of interest" description="Disordered" evidence="13">
    <location>
        <begin position="874"/>
        <end position="894"/>
    </location>
</feature>
<dbReference type="PROSITE" id="PS50082">
    <property type="entry name" value="WD_REPEATS_2"/>
    <property type="match status" value="1"/>
</dbReference>
<dbReference type="GO" id="GO:0006623">
    <property type="term" value="P:protein targeting to vacuole"/>
    <property type="evidence" value="ECO:0007669"/>
    <property type="project" value="TreeGrafter"/>
</dbReference>
<evidence type="ECO:0000256" key="7">
    <source>
        <dbReference type="ARBA" id="ARBA00022741"/>
    </source>
</evidence>
<evidence type="ECO:0000256" key="4">
    <source>
        <dbReference type="ARBA" id="ARBA00022574"/>
    </source>
</evidence>
<dbReference type="SUPFAM" id="SSF48371">
    <property type="entry name" value="ARM repeat"/>
    <property type="match status" value="1"/>
</dbReference>